<evidence type="ECO:0000256" key="4">
    <source>
        <dbReference type="ARBA" id="ARBA00023172"/>
    </source>
</evidence>
<evidence type="ECO:0000259" key="7">
    <source>
        <dbReference type="PROSITE" id="PS51900"/>
    </source>
</evidence>
<dbReference type="Pfam" id="PF00589">
    <property type="entry name" value="Phage_integrase"/>
    <property type="match status" value="1"/>
</dbReference>
<organism evidence="8 9">
    <name type="scientific">Brotocaccenecus cirricatena</name>
    <dbReference type="NCBI Taxonomy" id="3064195"/>
    <lineage>
        <taxon>Bacteria</taxon>
        <taxon>Bacillati</taxon>
        <taxon>Bacillota</taxon>
        <taxon>Clostridia</taxon>
        <taxon>Eubacteriales</taxon>
        <taxon>Oscillospiraceae</taxon>
        <taxon>Brotocaccenecus</taxon>
    </lineage>
</organism>
<dbReference type="GO" id="GO:0015074">
    <property type="term" value="P:DNA integration"/>
    <property type="evidence" value="ECO:0007669"/>
    <property type="project" value="UniProtKB-KW"/>
</dbReference>
<dbReference type="Proteomes" id="UP001199319">
    <property type="component" value="Unassembled WGS sequence"/>
</dbReference>
<reference evidence="8" key="1">
    <citation type="submission" date="2021-10" db="EMBL/GenBank/DDBJ databases">
        <title>Anaerobic single-cell dispensing facilitates the cultivation of human gut bacteria.</title>
        <authorList>
            <person name="Afrizal A."/>
        </authorList>
    </citation>
    <scope>NUCLEOTIDE SEQUENCE</scope>
    <source>
        <strain evidence="8">CLA-AA-H272</strain>
    </source>
</reference>
<dbReference type="SUPFAM" id="SSF56349">
    <property type="entry name" value="DNA breaking-rejoining enzymes"/>
    <property type="match status" value="1"/>
</dbReference>
<dbReference type="AlphaFoldDB" id="A0AAE3ACV5"/>
<dbReference type="InterPro" id="IPR050808">
    <property type="entry name" value="Phage_Integrase"/>
</dbReference>
<name>A0AAE3ACV5_9FIRM</name>
<dbReference type="InterPro" id="IPR002104">
    <property type="entry name" value="Integrase_catalytic"/>
</dbReference>
<evidence type="ECO:0000256" key="3">
    <source>
        <dbReference type="ARBA" id="ARBA00023125"/>
    </source>
</evidence>
<dbReference type="PANTHER" id="PTHR30629">
    <property type="entry name" value="PROPHAGE INTEGRASE"/>
    <property type="match status" value="1"/>
</dbReference>
<dbReference type="Pfam" id="PF22022">
    <property type="entry name" value="Phage_int_M"/>
    <property type="match status" value="1"/>
</dbReference>
<dbReference type="GO" id="GO:0006310">
    <property type="term" value="P:DNA recombination"/>
    <property type="evidence" value="ECO:0007669"/>
    <property type="project" value="UniProtKB-KW"/>
</dbReference>
<dbReference type="GO" id="GO:0003677">
    <property type="term" value="F:DNA binding"/>
    <property type="evidence" value="ECO:0007669"/>
    <property type="project" value="UniProtKB-UniRule"/>
</dbReference>
<feature type="domain" description="Core-binding (CB)" evidence="7">
    <location>
        <begin position="65"/>
        <end position="145"/>
    </location>
</feature>
<dbReference type="PROSITE" id="PS51898">
    <property type="entry name" value="TYR_RECOMBINASE"/>
    <property type="match status" value="1"/>
</dbReference>
<keyword evidence="3 5" id="KW-0238">DNA-binding</keyword>
<keyword evidence="9" id="KW-1185">Reference proteome</keyword>
<sequence length="404" mass="46038">MAKKKQKIPAYGTAEINGVTYFRTRITDADGKRVPIYASTCEELYKKEQDARQQVQDILFRKQNPTVEDYCERWLLMRSATVTQDTLRNYRREMYKYIVEPLGNLYLSDVTADDIKLALVPVSKRAKHTFDTVNMLIKSVFYSAERSEVIDYNPAAKISAKGGVPGKPMDALTDEQVKKLVDAVKGLPPYVFVMLGLYAGLRREESLALQWDCVFLDTPTPYISVRRAWRGSHRKEPEISTVLKTPASRRDIPIPKCLVECLREAKRSSKSAFVISNRKGGPLSEGEFVGVWYHVKNHTAGEKINYKYVNGEHIRYTTCPILGSHRKGSPNHVYSLDFHVTPHQLRHTYITNLLYMGVDPKTVQYLAGHKNSKTTMDIYAKIKYNKPQELLPVVNAALRPVAMS</sequence>
<feature type="domain" description="Tyr recombinase" evidence="6">
    <location>
        <begin position="167"/>
        <end position="392"/>
    </location>
</feature>
<dbReference type="InterPro" id="IPR053876">
    <property type="entry name" value="Phage_int_M"/>
</dbReference>
<evidence type="ECO:0000256" key="5">
    <source>
        <dbReference type="PROSITE-ProRule" id="PRU01248"/>
    </source>
</evidence>
<accession>A0AAE3ACV5</accession>
<keyword evidence="2" id="KW-0229">DNA integration</keyword>
<comment type="similarity">
    <text evidence="1">Belongs to the 'phage' integrase family.</text>
</comment>
<dbReference type="PANTHER" id="PTHR30629:SF2">
    <property type="entry name" value="PROPHAGE INTEGRASE INTS-RELATED"/>
    <property type="match status" value="1"/>
</dbReference>
<evidence type="ECO:0000256" key="1">
    <source>
        <dbReference type="ARBA" id="ARBA00008857"/>
    </source>
</evidence>
<dbReference type="Gene3D" id="1.10.443.10">
    <property type="entry name" value="Intergrase catalytic core"/>
    <property type="match status" value="1"/>
</dbReference>
<evidence type="ECO:0000313" key="9">
    <source>
        <dbReference type="Proteomes" id="UP001199319"/>
    </source>
</evidence>
<dbReference type="EMBL" id="JAJEPW010000008">
    <property type="protein sequence ID" value="MCC2128743.1"/>
    <property type="molecule type" value="Genomic_DNA"/>
</dbReference>
<keyword evidence="4" id="KW-0233">DNA recombination</keyword>
<protein>
    <submittedName>
        <fullName evidence="8">Tyrosine-type recombinase/integrase</fullName>
    </submittedName>
</protein>
<dbReference type="Gene3D" id="1.10.150.130">
    <property type="match status" value="1"/>
</dbReference>
<dbReference type="PROSITE" id="PS51900">
    <property type="entry name" value="CB"/>
    <property type="match status" value="1"/>
</dbReference>
<gene>
    <name evidence="8" type="ORF">LKD37_04260</name>
</gene>
<dbReference type="InterPro" id="IPR011010">
    <property type="entry name" value="DNA_brk_join_enz"/>
</dbReference>
<dbReference type="InterPro" id="IPR013762">
    <property type="entry name" value="Integrase-like_cat_sf"/>
</dbReference>
<evidence type="ECO:0000313" key="8">
    <source>
        <dbReference type="EMBL" id="MCC2128743.1"/>
    </source>
</evidence>
<evidence type="ECO:0000256" key="2">
    <source>
        <dbReference type="ARBA" id="ARBA00022908"/>
    </source>
</evidence>
<dbReference type="CDD" id="cd01189">
    <property type="entry name" value="INT_ICEBs1_C_like"/>
    <property type="match status" value="1"/>
</dbReference>
<evidence type="ECO:0000259" key="6">
    <source>
        <dbReference type="PROSITE" id="PS51898"/>
    </source>
</evidence>
<dbReference type="InterPro" id="IPR010998">
    <property type="entry name" value="Integrase_recombinase_N"/>
</dbReference>
<proteinExistence type="inferred from homology"/>
<dbReference type="InterPro" id="IPR044068">
    <property type="entry name" value="CB"/>
</dbReference>
<comment type="caution">
    <text evidence="8">The sequence shown here is derived from an EMBL/GenBank/DDBJ whole genome shotgun (WGS) entry which is preliminary data.</text>
</comment>
<dbReference type="RefSeq" id="WP_302928051.1">
    <property type="nucleotide sequence ID" value="NZ_JAJEPW010000008.1"/>
</dbReference>